<dbReference type="AlphaFoldDB" id="A0A6J4R4W9"/>
<organism evidence="3">
    <name type="scientific">uncultured Rubrobacteraceae bacterium</name>
    <dbReference type="NCBI Taxonomy" id="349277"/>
    <lineage>
        <taxon>Bacteria</taxon>
        <taxon>Bacillati</taxon>
        <taxon>Actinomycetota</taxon>
        <taxon>Rubrobacteria</taxon>
        <taxon>Rubrobacterales</taxon>
        <taxon>Rubrobacteraceae</taxon>
        <taxon>environmental samples</taxon>
    </lineage>
</organism>
<dbReference type="PANTHER" id="PTHR43798">
    <property type="entry name" value="MONOACYLGLYCEROL LIPASE"/>
    <property type="match status" value="1"/>
</dbReference>
<dbReference type="SUPFAM" id="SSF53474">
    <property type="entry name" value="alpha/beta-Hydrolases"/>
    <property type="match status" value="1"/>
</dbReference>
<evidence type="ECO:0000259" key="2">
    <source>
        <dbReference type="Pfam" id="PF00561"/>
    </source>
</evidence>
<sequence length="266" mass="29114">MTGYRTSGGPMSYSESGEGPKDPVVLLHAFPLNRRMWAPQVEALAPHRRVITPDYPGFGRSPRPCAQPDVRYYAQGVLELLDKLHLEKVVLGGISMGGYVAFACLSLFPERVSALLLANTRPDPDPEEAREARRELARRVAEEGVEVLPEVQMERLLAPDTLENNRDVVEYVRDMVLESSPDGVVAALGAMRDRPDSTDLLGKISVPTLVIGGEEDTLSTPEVMAEMAEKIPTSRHVVLSKAGHLSNLESPEKFSAALSGFLEEAR</sequence>
<reference evidence="3" key="1">
    <citation type="submission" date="2020-02" db="EMBL/GenBank/DDBJ databases">
        <authorList>
            <person name="Meier V. D."/>
        </authorList>
    </citation>
    <scope>NUCLEOTIDE SEQUENCE</scope>
    <source>
        <strain evidence="3">AVDCRST_MAG14</strain>
    </source>
</reference>
<protein>
    <submittedName>
        <fullName evidence="3">Hydrolase, alpha/beta fold family</fullName>
    </submittedName>
</protein>
<dbReference type="PRINTS" id="PR00111">
    <property type="entry name" value="ABHYDROLASE"/>
</dbReference>
<dbReference type="InterPro" id="IPR029058">
    <property type="entry name" value="AB_hydrolase_fold"/>
</dbReference>
<dbReference type="InterPro" id="IPR050266">
    <property type="entry name" value="AB_hydrolase_sf"/>
</dbReference>
<gene>
    <name evidence="3" type="ORF">AVDCRST_MAG14-1573</name>
</gene>
<accession>A0A6J4R4W9</accession>
<keyword evidence="3" id="KW-0378">Hydrolase</keyword>
<evidence type="ECO:0000256" key="1">
    <source>
        <dbReference type="SAM" id="MobiDB-lite"/>
    </source>
</evidence>
<name>A0A6J4R4W9_9ACTN</name>
<feature type="domain" description="AB hydrolase-1" evidence="2">
    <location>
        <begin position="23"/>
        <end position="251"/>
    </location>
</feature>
<proteinExistence type="predicted"/>
<dbReference type="Gene3D" id="3.40.50.1820">
    <property type="entry name" value="alpha/beta hydrolase"/>
    <property type="match status" value="1"/>
</dbReference>
<dbReference type="PRINTS" id="PR00412">
    <property type="entry name" value="EPOXHYDRLASE"/>
</dbReference>
<evidence type="ECO:0000313" key="3">
    <source>
        <dbReference type="EMBL" id="CAA9455669.1"/>
    </source>
</evidence>
<dbReference type="InterPro" id="IPR000639">
    <property type="entry name" value="Epox_hydrolase-like"/>
</dbReference>
<dbReference type="InterPro" id="IPR000073">
    <property type="entry name" value="AB_hydrolase_1"/>
</dbReference>
<feature type="region of interest" description="Disordered" evidence="1">
    <location>
        <begin position="1"/>
        <end position="20"/>
    </location>
</feature>
<dbReference type="EMBL" id="CADCVG010000065">
    <property type="protein sequence ID" value="CAA9455669.1"/>
    <property type="molecule type" value="Genomic_DNA"/>
</dbReference>
<dbReference type="GO" id="GO:0016787">
    <property type="term" value="F:hydrolase activity"/>
    <property type="evidence" value="ECO:0007669"/>
    <property type="project" value="UniProtKB-KW"/>
</dbReference>
<dbReference type="Pfam" id="PF00561">
    <property type="entry name" value="Abhydrolase_1"/>
    <property type="match status" value="1"/>
</dbReference>